<organism evidence="4 5">
    <name type="scientific">Allosaccharopolyspora coralli</name>
    <dbReference type="NCBI Taxonomy" id="2665642"/>
    <lineage>
        <taxon>Bacteria</taxon>
        <taxon>Bacillati</taxon>
        <taxon>Actinomycetota</taxon>
        <taxon>Actinomycetes</taxon>
        <taxon>Pseudonocardiales</taxon>
        <taxon>Pseudonocardiaceae</taxon>
        <taxon>Allosaccharopolyspora</taxon>
    </lineage>
</organism>
<keyword evidence="5" id="KW-1185">Reference proteome</keyword>
<feature type="compositionally biased region" description="Pro residues" evidence="1">
    <location>
        <begin position="185"/>
        <end position="211"/>
    </location>
</feature>
<dbReference type="Pfam" id="PF15529">
    <property type="entry name" value="Ntox24"/>
    <property type="match status" value="1"/>
</dbReference>
<feature type="domain" description="Bacterial toxin 24" evidence="2">
    <location>
        <begin position="235"/>
        <end position="305"/>
    </location>
</feature>
<evidence type="ECO:0000313" key="5">
    <source>
        <dbReference type="Proteomes" id="UP000371041"/>
    </source>
</evidence>
<feature type="domain" description="Outer membrane channel protein CpnT-like N-terminal" evidence="3">
    <location>
        <begin position="17"/>
        <end position="158"/>
    </location>
</feature>
<dbReference type="Proteomes" id="UP000371041">
    <property type="component" value="Chromosome"/>
</dbReference>
<dbReference type="InterPro" id="IPR057746">
    <property type="entry name" value="CpnT-like_N"/>
</dbReference>
<evidence type="ECO:0000256" key="1">
    <source>
        <dbReference type="SAM" id="MobiDB-lite"/>
    </source>
</evidence>
<dbReference type="AlphaFoldDB" id="A0A5Q3Q8B0"/>
<feature type="region of interest" description="Disordered" evidence="1">
    <location>
        <begin position="292"/>
        <end position="317"/>
    </location>
</feature>
<gene>
    <name evidence="4" type="ORF">GIY23_15895</name>
</gene>
<sequence>MSVTLPPELSALLHETGAAWPQADEDRLCDLAASWRATAKELGQTHAQATDVAQTIVARHQGAVINAFEDYWSQVDRHLAMSVVATDQIASGLEAMAQATLSTKSSIIDVLARGHQARTELQSTSATIAVIGPLIGLLLRTLGRFLATLIRQLASTIANWFRPAFRAIGRFLQDIIEFFAEILPEPSPEPLPPPPPPPSEPTYPRDQPLPPARELIDNGTEYTDPGKRGRSLPLESEPNSVLYLRNPPENGAVSCYTVYDNNGFAVKRVDLQGRDHGGVPTPHVVDYKVNVNPETGEQHVGQINKKKPRPASSKEIP</sequence>
<dbReference type="EMBL" id="CP045929">
    <property type="protein sequence ID" value="QGK70798.1"/>
    <property type="molecule type" value="Genomic_DNA"/>
</dbReference>
<feature type="region of interest" description="Disordered" evidence="1">
    <location>
        <begin position="185"/>
        <end position="239"/>
    </location>
</feature>
<evidence type="ECO:0000313" key="4">
    <source>
        <dbReference type="EMBL" id="QGK70798.1"/>
    </source>
</evidence>
<dbReference type="InterPro" id="IPR029114">
    <property type="entry name" value="Ntox24"/>
</dbReference>
<accession>A0A5Q3Q8B0</accession>
<dbReference type="Pfam" id="PF25547">
    <property type="entry name" value="WXG100_2"/>
    <property type="match status" value="1"/>
</dbReference>
<name>A0A5Q3Q8B0_9PSEU</name>
<proteinExistence type="predicted"/>
<reference evidence="5" key="1">
    <citation type="submission" date="2019-11" db="EMBL/GenBank/DDBJ databases">
        <title>The complete genome sequence of Saccharopolyspora sp. E2A.</title>
        <authorList>
            <person name="Zhang G."/>
        </authorList>
    </citation>
    <scope>NUCLEOTIDE SEQUENCE [LARGE SCALE GENOMIC DNA]</scope>
    <source>
        <strain evidence="5">E2A</strain>
    </source>
</reference>
<dbReference type="RefSeq" id="WP_154077377.1">
    <property type="nucleotide sequence ID" value="NZ_CP045929.1"/>
</dbReference>
<evidence type="ECO:0000259" key="2">
    <source>
        <dbReference type="Pfam" id="PF15529"/>
    </source>
</evidence>
<dbReference type="KEGG" id="sace:GIY23_15895"/>
<protein>
    <submittedName>
        <fullName evidence="4">Uncharacterized protein</fullName>
    </submittedName>
</protein>
<evidence type="ECO:0000259" key="3">
    <source>
        <dbReference type="Pfam" id="PF25547"/>
    </source>
</evidence>